<evidence type="ECO:0000256" key="3">
    <source>
        <dbReference type="SAM" id="MobiDB-lite"/>
    </source>
</evidence>
<evidence type="ECO:0000256" key="1">
    <source>
        <dbReference type="ARBA" id="ARBA00019033"/>
    </source>
</evidence>
<dbReference type="AlphaFoldDB" id="A0A1E1XBT2"/>
<evidence type="ECO:0000259" key="4">
    <source>
        <dbReference type="PROSITE" id="PS51279"/>
    </source>
</evidence>
<feature type="compositionally biased region" description="Basic and acidic residues" evidence="3">
    <location>
        <begin position="77"/>
        <end position="108"/>
    </location>
</feature>
<dbReference type="PANTHER" id="PTHR48407:SF1">
    <property type="entry name" value="CRANIOFACIAL DEVELOPMENT PROTEIN 1"/>
    <property type="match status" value="1"/>
</dbReference>
<dbReference type="PROSITE" id="PS51279">
    <property type="entry name" value="BCNT_C"/>
    <property type="match status" value="1"/>
</dbReference>
<feature type="region of interest" description="Disordered" evidence="3">
    <location>
        <begin position="1"/>
        <end position="122"/>
    </location>
</feature>
<evidence type="ECO:0000256" key="2">
    <source>
        <dbReference type="ARBA" id="ARBA00030244"/>
    </source>
</evidence>
<dbReference type="PANTHER" id="PTHR48407">
    <property type="entry name" value="CRANIOFACIAL DEVELOPMENT PROTEIN 1"/>
    <property type="match status" value="1"/>
</dbReference>
<reference evidence="5" key="1">
    <citation type="journal article" date="2017" name="Front. Cell. Infect. Microbiol.">
        <title>The Distinct Transcriptional Response of the Midgut of Amblyomma sculptum and Amblyomma aureolatum Ticks to Rickettsia rickettsii Correlates to Their Differences in Susceptibility to Infection.</title>
        <authorList>
            <person name="Martins L.A."/>
            <person name="Galletti M.F.B.M."/>
            <person name="Ribeiro J.M."/>
            <person name="Fujita A."/>
            <person name="Costa F.B."/>
            <person name="Labruna M.B."/>
            <person name="Daffre S."/>
            <person name="Fogaca A.C."/>
        </authorList>
    </citation>
    <scope>NUCLEOTIDE SEQUENCE</scope>
</reference>
<dbReference type="EMBL" id="GFAC01002617">
    <property type="protein sequence ID" value="JAT96571.1"/>
    <property type="molecule type" value="mRNA"/>
</dbReference>
<proteinExistence type="evidence at transcript level"/>
<dbReference type="GO" id="GO:0000812">
    <property type="term" value="C:Swr1 complex"/>
    <property type="evidence" value="ECO:0007669"/>
    <property type="project" value="TreeGrafter"/>
</dbReference>
<feature type="domain" description="BCNT-C" evidence="4">
    <location>
        <begin position="215"/>
        <end position="296"/>
    </location>
</feature>
<organism evidence="5">
    <name type="scientific">Amblyomma aureolatum</name>
    <dbReference type="NCBI Taxonomy" id="187763"/>
    <lineage>
        <taxon>Eukaryota</taxon>
        <taxon>Metazoa</taxon>
        <taxon>Ecdysozoa</taxon>
        <taxon>Arthropoda</taxon>
        <taxon>Chelicerata</taxon>
        <taxon>Arachnida</taxon>
        <taxon>Acari</taxon>
        <taxon>Parasitiformes</taxon>
        <taxon>Ixodida</taxon>
        <taxon>Ixodoidea</taxon>
        <taxon>Ixodidae</taxon>
        <taxon>Amblyomminae</taxon>
        <taxon>Amblyomma</taxon>
    </lineage>
</organism>
<feature type="compositionally biased region" description="Low complexity" evidence="3">
    <location>
        <begin position="142"/>
        <end position="157"/>
    </location>
</feature>
<feature type="compositionally biased region" description="Basic residues" evidence="3">
    <location>
        <begin position="50"/>
        <end position="66"/>
    </location>
</feature>
<dbReference type="Pfam" id="PF07572">
    <property type="entry name" value="BCNT"/>
    <property type="match status" value="1"/>
</dbReference>
<evidence type="ECO:0000313" key="5">
    <source>
        <dbReference type="EMBL" id="JAT96571.1"/>
    </source>
</evidence>
<dbReference type="InterPro" id="IPR027124">
    <property type="entry name" value="Swc5/CFDP1/2"/>
</dbReference>
<accession>A0A1E1XBT2</accession>
<feature type="region of interest" description="Disordered" evidence="3">
    <location>
        <begin position="136"/>
        <end position="165"/>
    </location>
</feature>
<dbReference type="InterPro" id="IPR011421">
    <property type="entry name" value="BCNT-C"/>
</dbReference>
<feature type="compositionally biased region" description="Acidic residues" evidence="3">
    <location>
        <begin position="11"/>
        <end position="39"/>
    </location>
</feature>
<name>A0A1E1XBT2_9ACAR</name>
<sequence>MSAFNPADPGDSSESDDEDYVPSADESDRDASDCGEDVGSDVQGPAATTSKRRKRKASPKRIRKGGIRLDSDEEDLSHESGIEDAAVGRDKAGSNGGNDRDDNARESEAVTFSAQEKAKAESLWSDFLRDANDVPKKRATVAADPSQASTSSASAQDEAGGSGEKKVRITQLMDFAGETFKVEKEVTADSKEARLFAKQQGNPGAQVQSPVLTGKRQLGGAGGILGHLLSKKTKMSTLEKSKLDWDRFKQEEGIAEELKSHNLGKGGYLEKQAFLQRTDERQFEVEKGLRAKNRSANRP</sequence>
<protein>
    <recommendedName>
        <fullName evidence="1">Craniofacial development protein 1</fullName>
    </recommendedName>
    <alternativeName>
        <fullName evidence="2">Bucentaur</fullName>
    </alternativeName>
</protein>